<dbReference type="Gene3D" id="3.90.480.10">
    <property type="entry name" value="Sulfite Reductase Hemoprotein,Domain 2"/>
    <property type="match status" value="1"/>
</dbReference>
<evidence type="ECO:0000256" key="4">
    <source>
        <dbReference type="ARBA" id="ARBA00023002"/>
    </source>
</evidence>
<evidence type="ECO:0000256" key="2">
    <source>
        <dbReference type="ARBA" id="ARBA00022617"/>
    </source>
</evidence>
<dbReference type="PANTHER" id="PTHR43809:SF1">
    <property type="entry name" value="NITRITE REDUCTASE (NADH) LARGE SUBUNIT"/>
    <property type="match status" value="1"/>
</dbReference>
<keyword evidence="10" id="KW-1185">Reference proteome</keyword>
<feature type="domain" description="Nitrite/Sulfite reductase ferredoxin-like" evidence="8">
    <location>
        <begin position="17"/>
        <end position="79"/>
    </location>
</feature>
<evidence type="ECO:0000256" key="3">
    <source>
        <dbReference type="ARBA" id="ARBA00022723"/>
    </source>
</evidence>
<evidence type="ECO:0000313" key="9">
    <source>
        <dbReference type="EMBL" id="BDQ32581.1"/>
    </source>
</evidence>
<dbReference type="InterPro" id="IPR045854">
    <property type="entry name" value="NO2/SO3_Rdtase_4Fe4S_sf"/>
</dbReference>
<evidence type="ECO:0000256" key="6">
    <source>
        <dbReference type="ARBA" id="ARBA00023014"/>
    </source>
</evidence>
<dbReference type="InterPro" id="IPR005117">
    <property type="entry name" value="NiRdtase/SiRdtase_haem-b_fer"/>
</dbReference>
<dbReference type="InterPro" id="IPR006067">
    <property type="entry name" value="NO2/SO3_Rdtase_4Fe4S_dom"/>
</dbReference>
<dbReference type="InterPro" id="IPR006066">
    <property type="entry name" value="NO2/SO3_Rdtase_FeS/sirohaem_BS"/>
</dbReference>
<name>A0ABM8AMI1_9BACT</name>
<dbReference type="PROSITE" id="PS00365">
    <property type="entry name" value="NIR_SIR"/>
    <property type="match status" value="1"/>
</dbReference>
<keyword evidence="5" id="KW-0408">Iron</keyword>
<organism evidence="9 10">
    <name type="scientific">Pseudodesulfovibrio portus</name>
    <dbReference type="NCBI Taxonomy" id="231439"/>
    <lineage>
        <taxon>Bacteria</taxon>
        <taxon>Pseudomonadati</taxon>
        <taxon>Thermodesulfobacteriota</taxon>
        <taxon>Desulfovibrionia</taxon>
        <taxon>Desulfovibrionales</taxon>
        <taxon>Desulfovibrionaceae</taxon>
    </lineage>
</organism>
<evidence type="ECO:0000313" key="10">
    <source>
        <dbReference type="Proteomes" id="UP001061361"/>
    </source>
</evidence>
<dbReference type="PRINTS" id="PR00397">
    <property type="entry name" value="SIROHAEM"/>
</dbReference>
<dbReference type="Pfam" id="PF03460">
    <property type="entry name" value="NIR_SIR_ferr"/>
    <property type="match status" value="1"/>
</dbReference>
<dbReference type="Pfam" id="PF01077">
    <property type="entry name" value="NIR_SIR"/>
    <property type="match status" value="1"/>
</dbReference>
<dbReference type="SUPFAM" id="SSF56014">
    <property type="entry name" value="Nitrite and sulphite reductase 4Fe-4S domain-like"/>
    <property type="match status" value="1"/>
</dbReference>
<dbReference type="EMBL" id="AP026708">
    <property type="protein sequence ID" value="BDQ32581.1"/>
    <property type="molecule type" value="Genomic_DNA"/>
</dbReference>
<keyword evidence="1" id="KW-0004">4Fe-4S</keyword>
<dbReference type="InterPro" id="IPR036136">
    <property type="entry name" value="Nit/Sulf_reduc_fer-like_dom_sf"/>
</dbReference>
<dbReference type="PANTHER" id="PTHR43809">
    <property type="entry name" value="NITRITE REDUCTASE (NADH) LARGE SUBUNIT"/>
    <property type="match status" value="1"/>
</dbReference>
<evidence type="ECO:0000256" key="1">
    <source>
        <dbReference type="ARBA" id="ARBA00022485"/>
    </source>
</evidence>
<dbReference type="Gene3D" id="3.30.413.10">
    <property type="entry name" value="Sulfite Reductase Hemoprotein, domain 1"/>
    <property type="match status" value="1"/>
</dbReference>
<dbReference type="InterPro" id="IPR052034">
    <property type="entry name" value="NasD-like"/>
</dbReference>
<protein>
    <submittedName>
        <fullName evidence="9">Sulfite reductase, assimilatory-type</fullName>
    </submittedName>
</protein>
<feature type="domain" description="Nitrite/sulphite reductase 4Fe-4S" evidence="7">
    <location>
        <begin position="90"/>
        <end position="218"/>
    </location>
</feature>
<reference evidence="9" key="1">
    <citation type="submission" date="2022-08" db="EMBL/GenBank/DDBJ databases">
        <title>Genome Sequence of the sulphate-reducing bacterium, Pseudodesulfovibrio portus JCM14722.</title>
        <authorList>
            <person name="Kondo R."/>
            <person name="Kataoka T."/>
        </authorList>
    </citation>
    <scope>NUCLEOTIDE SEQUENCE</scope>
    <source>
        <strain evidence="9">JCM 14722</strain>
    </source>
</reference>
<dbReference type="RefSeq" id="WP_264982652.1">
    <property type="nucleotide sequence ID" value="NZ_AP026708.1"/>
</dbReference>
<accession>A0ABM8AMI1</accession>
<keyword evidence="3" id="KW-0479">Metal-binding</keyword>
<sequence>MELKAFIEQLPMRAVKPRKDGTFTVVPRMSQGKLAADHLIAIAKVVEEYGLEGVRLSTGQRLLIDGVPGAVLPEVIEKVGPVGDIYKHKVQACLGTTGCNLGQQDSMAVAAELEEFLNDYELPTKLKSSASGCSMCCGESMIRDVGLVGKKHGWTVSFGGNGGKRARQADVLAQDVPKEEAFEIIGRALDFYAANAKVKERTARFVERVGIKAVEQAVFGR</sequence>
<dbReference type="SUPFAM" id="SSF55124">
    <property type="entry name" value="Nitrite/Sulfite reductase N-terminal domain-like"/>
    <property type="match status" value="1"/>
</dbReference>
<dbReference type="Proteomes" id="UP001061361">
    <property type="component" value="Chromosome"/>
</dbReference>
<gene>
    <name evidence="9" type="ORF">JCM14722_01230</name>
</gene>
<keyword evidence="2" id="KW-0349">Heme</keyword>
<evidence type="ECO:0000259" key="8">
    <source>
        <dbReference type="Pfam" id="PF03460"/>
    </source>
</evidence>
<keyword evidence="6" id="KW-0411">Iron-sulfur</keyword>
<evidence type="ECO:0000259" key="7">
    <source>
        <dbReference type="Pfam" id="PF01077"/>
    </source>
</evidence>
<evidence type="ECO:0000256" key="5">
    <source>
        <dbReference type="ARBA" id="ARBA00023004"/>
    </source>
</evidence>
<keyword evidence="4" id="KW-0560">Oxidoreductase</keyword>
<proteinExistence type="predicted"/>